<organism evidence="1 2">
    <name type="scientific">Cognatishimia activa</name>
    <dbReference type="NCBI Taxonomy" id="1715691"/>
    <lineage>
        <taxon>Bacteria</taxon>
        <taxon>Pseudomonadati</taxon>
        <taxon>Pseudomonadota</taxon>
        <taxon>Alphaproteobacteria</taxon>
        <taxon>Rhodobacterales</taxon>
        <taxon>Paracoccaceae</taxon>
        <taxon>Cognatishimia</taxon>
    </lineage>
</organism>
<dbReference type="Proteomes" id="UP000051184">
    <property type="component" value="Unassembled WGS sequence"/>
</dbReference>
<protein>
    <submittedName>
        <fullName evidence="1">Uncharacterized protein</fullName>
    </submittedName>
</protein>
<dbReference type="RefSeq" id="WP_058315395.1">
    <property type="nucleotide sequence ID" value="NZ_CYTO01000009.1"/>
</dbReference>
<sequence>MKTANDHYPRGSRKKGFKPLAFPMAMTVAPIAAMAHDGTHLARIVSDVTDVSTIGAQLALELTVSNFSNEPVTLQAISTQNADSSVNKRRR</sequence>
<gene>
    <name evidence="1" type="ORF">TA5114_02329</name>
</gene>
<accession>A0A0P1ISP9</accession>
<proteinExistence type="predicted"/>
<reference evidence="2" key="1">
    <citation type="submission" date="2015-09" db="EMBL/GenBank/DDBJ databases">
        <authorList>
            <person name="Rodrigo-Torres Lidia"/>
            <person name="Arahal R.David."/>
        </authorList>
    </citation>
    <scope>NUCLEOTIDE SEQUENCE [LARGE SCALE GENOMIC DNA]</scope>
    <source>
        <strain evidence="2">CECT 5114</strain>
    </source>
</reference>
<keyword evidence="2" id="KW-1185">Reference proteome</keyword>
<name>A0A0P1ISP9_9RHOB</name>
<dbReference type="EMBL" id="CYUE01000020">
    <property type="protein sequence ID" value="CUK26514.1"/>
    <property type="molecule type" value="Genomic_DNA"/>
</dbReference>
<evidence type="ECO:0000313" key="1">
    <source>
        <dbReference type="EMBL" id="CUK26514.1"/>
    </source>
</evidence>
<evidence type="ECO:0000313" key="2">
    <source>
        <dbReference type="Proteomes" id="UP000051184"/>
    </source>
</evidence>
<dbReference type="AlphaFoldDB" id="A0A0P1ISP9"/>